<evidence type="ECO:0000256" key="5">
    <source>
        <dbReference type="ARBA" id="ARBA00023136"/>
    </source>
</evidence>
<evidence type="ECO:0000256" key="3">
    <source>
        <dbReference type="ARBA" id="ARBA00022519"/>
    </source>
</evidence>
<accession>G4CHT0</accession>
<protein>
    <submittedName>
        <fullName evidence="7">Lipid A biosynthesis (KDO)2-(Lauroyl)-lipid IVA acyltransferase</fullName>
        <ecNumber evidence="7">2.3.1.-</ecNumber>
    </submittedName>
</protein>
<dbReference type="Pfam" id="PF03279">
    <property type="entry name" value="Lip_A_acyltrans"/>
    <property type="match status" value="1"/>
</dbReference>
<dbReference type="GO" id="GO:0005886">
    <property type="term" value="C:plasma membrane"/>
    <property type="evidence" value="ECO:0007669"/>
    <property type="project" value="UniProtKB-SubCell"/>
</dbReference>
<dbReference type="PIRSF" id="PIRSF026649">
    <property type="entry name" value="MsbB"/>
    <property type="match status" value="1"/>
</dbReference>
<keyword evidence="6 7" id="KW-0012">Acyltransferase</keyword>
<proteinExistence type="predicted"/>
<dbReference type="PATRIC" id="fig|1032488.3.peg.1097"/>
<organism evidence="7 8">
    <name type="scientific">Neisseria shayeganii 871</name>
    <dbReference type="NCBI Taxonomy" id="1032488"/>
    <lineage>
        <taxon>Bacteria</taxon>
        <taxon>Pseudomonadati</taxon>
        <taxon>Pseudomonadota</taxon>
        <taxon>Betaproteobacteria</taxon>
        <taxon>Neisseriales</taxon>
        <taxon>Neisseriaceae</taxon>
        <taxon>Neisseria</taxon>
    </lineage>
</organism>
<dbReference type="GO" id="GO:0009247">
    <property type="term" value="P:glycolipid biosynthetic process"/>
    <property type="evidence" value="ECO:0007669"/>
    <property type="project" value="UniProtKB-ARBA"/>
</dbReference>
<sequence length="317" mass="36312">MPKTTNPGKALIIGRFPSFSSSRQPPMKAAVFLLYLLQLLPFTVLQKLADAVGTLAYYAVRPRRRVGETNLRLCFPDWSEAERRRLLKRHFRHMAKLVLEYGLYWYAPAAKLKSLVRYQDKHHLDQALAAGEKVILLYPHFTAFELAVYALNQDVPLISMYSHQKNKTLDEQILQGRHRYNNVFLIGRTEGLRAIIKQIKSSTAPFLYLPDQDFGRKDSVFVGFFGIPTATIAGLSRIAALTRAKVIPAIPTREADGTVTLRFYPAWAHFPSDSAEADAQRMNDFIEARVREQPAQYFWLHKRFKTRPEGEADPYAK</sequence>
<dbReference type="CDD" id="cd07984">
    <property type="entry name" value="LPLAT_LABLAT-like"/>
    <property type="match status" value="1"/>
</dbReference>
<dbReference type="GO" id="GO:0016746">
    <property type="term" value="F:acyltransferase activity"/>
    <property type="evidence" value="ECO:0007669"/>
    <property type="project" value="UniProtKB-KW"/>
</dbReference>
<dbReference type="Proteomes" id="UP000003019">
    <property type="component" value="Unassembled WGS sequence"/>
</dbReference>
<keyword evidence="4 7" id="KW-0808">Transferase</keyword>
<keyword evidence="3" id="KW-0997">Cell inner membrane</keyword>
<evidence type="ECO:0000313" key="8">
    <source>
        <dbReference type="Proteomes" id="UP000003019"/>
    </source>
</evidence>
<keyword evidence="8" id="KW-1185">Reference proteome</keyword>
<keyword evidence="5" id="KW-0472">Membrane</keyword>
<reference evidence="7 8" key="1">
    <citation type="submission" date="2011-05" db="EMBL/GenBank/DDBJ databases">
        <authorList>
            <person name="Muzny D."/>
            <person name="Qin X."/>
            <person name="Deng J."/>
            <person name="Jiang H."/>
            <person name="Liu Y."/>
            <person name="Qu J."/>
            <person name="Song X.-Z."/>
            <person name="Zhang L."/>
            <person name="Thornton R."/>
            <person name="Coyle M."/>
            <person name="Francisco L."/>
            <person name="Jackson L."/>
            <person name="Javaid M."/>
            <person name="Korchina V."/>
            <person name="Kovar C."/>
            <person name="Mata R."/>
            <person name="Mathew T."/>
            <person name="Ngo R."/>
            <person name="Nguyen L."/>
            <person name="Nguyen N."/>
            <person name="Okwuonu G."/>
            <person name="Ongeri F."/>
            <person name="Pham C."/>
            <person name="Simmons D."/>
            <person name="Wilczek-Boney K."/>
            <person name="Hale W."/>
            <person name="Jakkamsetti A."/>
            <person name="Pham P."/>
            <person name="Ruth R."/>
            <person name="San Lucas F."/>
            <person name="Warren J."/>
            <person name="Zhang J."/>
            <person name="Zhao Z."/>
            <person name="Zhou C."/>
            <person name="Zhu D."/>
            <person name="Lee S."/>
            <person name="Bess C."/>
            <person name="Blankenburg K."/>
            <person name="Forbes L."/>
            <person name="Fu Q."/>
            <person name="Gubbala S."/>
            <person name="Hirani K."/>
            <person name="Jayaseelan J.C."/>
            <person name="Lara F."/>
            <person name="Munidasa M."/>
            <person name="Palculict T."/>
            <person name="Patil S."/>
            <person name="Pu L.-L."/>
            <person name="Saada N."/>
            <person name="Tang L."/>
            <person name="Weissenberger G."/>
            <person name="Zhu Y."/>
            <person name="Hemphill L."/>
            <person name="Shang Y."/>
            <person name="Youmans B."/>
            <person name="Ayvaz T."/>
            <person name="Ross M."/>
            <person name="Santibanez J."/>
            <person name="Aqrawi P."/>
            <person name="Gross S."/>
            <person name="Joshi V."/>
            <person name="Fowler G."/>
            <person name="Nazareth L."/>
            <person name="Reid J."/>
            <person name="Worley K."/>
            <person name="Petrosino J."/>
            <person name="Highlander S."/>
            <person name="Gibbs R."/>
        </authorList>
    </citation>
    <scope>NUCLEOTIDE SEQUENCE [LARGE SCALE GENOMIC DNA]</scope>
    <source>
        <strain evidence="7 8">871</strain>
    </source>
</reference>
<dbReference type="PANTHER" id="PTHR30606:SF9">
    <property type="entry name" value="LIPID A BIOSYNTHESIS LAUROYLTRANSFERASE"/>
    <property type="match status" value="1"/>
</dbReference>
<dbReference type="EC" id="2.3.1.-" evidence="7"/>
<keyword evidence="2" id="KW-1003">Cell membrane</keyword>
<gene>
    <name evidence="7" type="primary">msbB</name>
    <name evidence="7" type="ORF">HMPREF9371_1169</name>
</gene>
<evidence type="ECO:0000256" key="2">
    <source>
        <dbReference type="ARBA" id="ARBA00022475"/>
    </source>
</evidence>
<evidence type="ECO:0000256" key="4">
    <source>
        <dbReference type="ARBA" id="ARBA00022679"/>
    </source>
</evidence>
<dbReference type="InterPro" id="IPR004960">
    <property type="entry name" value="LipA_acyltrans"/>
</dbReference>
<evidence type="ECO:0000256" key="1">
    <source>
        <dbReference type="ARBA" id="ARBA00004533"/>
    </source>
</evidence>
<name>G4CHT0_9NEIS</name>
<dbReference type="STRING" id="1032488.HMPREF9371_1169"/>
<comment type="caution">
    <text evidence="7">The sequence shown here is derived from an EMBL/GenBank/DDBJ whole genome shotgun (WGS) entry which is preliminary data.</text>
</comment>
<dbReference type="NCBIfam" id="NF006432">
    <property type="entry name" value="PRK08706.1"/>
    <property type="match status" value="1"/>
</dbReference>
<evidence type="ECO:0000313" key="7">
    <source>
        <dbReference type="EMBL" id="EGY52608.1"/>
    </source>
</evidence>
<dbReference type="HOGENOM" id="CLU_049421_1_0_4"/>
<dbReference type="PANTHER" id="PTHR30606">
    <property type="entry name" value="LIPID A BIOSYNTHESIS LAUROYL ACYLTRANSFERASE"/>
    <property type="match status" value="1"/>
</dbReference>
<dbReference type="AlphaFoldDB" id="G4CHT0"/>
<dbReference type="EMBL" id="AGAY01000044">
    <property type="protein sequence ID" value="EGY52608.1"/>
    <property type="molecule type" value="Genomic_DNA"/>
</dbReference>
<comment type="subcellular location">
    <subcellularLocation>
        <location evidence="1">Cell inner membrane</location>
    </subcellularLocation>
</comment>
<evidence type="ECO:0000256" key="6">
    <source>
        <dbReference type="ARBA" id="ARBA00023315"/>
    </source>
</evidence>